<dbReference type="InterPro" id="IPR005152">
    <property type="entry name" value="Lipase_secreted"/>
</dbReference>
<evidence type="ECO:0000256" key="1">
    <source>
        <dbReference type="SAM" id="SignalP"/>
    </source>
</evidence>
<dbReference type="PANTHER" id="PTHR34853:SF1">
    <property type="entry name" value="LIPASE 5"/>
    <property type="match status" value="1"/>
</dbReference>
<proteinExistence type="predicted"/>
<dbReference type="Proteomes" id="UP000076744">
    <property type="component" value="Unassembled WGS sequence"/>
</dbReference>
<accession>A0A167R0D3</accession>
<reference evidence="2 3" key="1">
    <citation type="journal article" date="2016" name="Genome Biol. Evol.">
        <title>Divergent and convergent evolution of fungal pathogenicity.</title>
        <authorList>
            <person name="Shang Y."/>
            <person name="Xiao G."/>
            <person name="Zheng P."/>
            <person name="Cen K."/>
            <person name="Zhan S."/>
            <person name="Wang C."/>
        </authorList>
    </citation>
    <scope>NUCLEOTIDE SEQUENCE [LARGE SCALE GENOMIC DNA]</scope>
    <source>
        <strain evidence="2 3">ARSEF 2679</strain>
    </source>
</reference>
<evidence type="ECO:0000313" key="3">
    <source>
        <dbReference type="Proteomes" id="UP000076744"/>
    </source>
</evidence>
<evidence type="ECO:0000313" key="2">
    <source>
        <dbReference type="EMBL" id="OAA58157.1"/>
    </source>
</evidence>
<dbReference type="SUPFAM" id="SSF53474">
    <property type="entry name" value="alpha/beta-Hydrolases"/>
    <property type="match status" value="1"/>
</dbReference>
<organism evidence="2 3">
    <name type="scientific">Cordyceps fumosorosea (strain ARSEF 2679)</name>
    <name type="common">Isaria fumosorosea</name>
    <dbReference type="NCBI Taxonomy" id="1081104"/>
    <lineage>
        <taxon>Eukaryota</taxon>
        <taxon>Fungi</taxon>
        <taxon>Dikarya</taxon>
        <taxon>Ascomycota</taxon>
        <taxon>Pezizomycotina</taxon>
        <taxon>Sordariomycetes</taxon>
        <taxon>Hypocreomycetidae</taxon>
        <taxon>Hypocreales</taxon>
        <taxon>Cordycipitaceae</taxon>
        <taxon>Cordyceps</taxon>
    </lineage>
</organism>
<dbReference type="PIRSF" id="PIRSF029171">
    <property type="entry name" value="Esterase_LipA"/>
    <property type="match status" value="1"/>
</dbReference>
<dbReference type="AlphaFoldDB" id="A0A167R0D3"/>
<dbReference type="GeneID" id="30022988"/>
<dbReference type="GO" id="GO:0016042">
    <property type="term" value="P:lipid catabolic process"/>
    <property type="evidence" value="ECO:0007669"/>
    <property type="project" value="InterPro"/>
</dbReference>
<sequence>MKRSASGVAGLLALAAGHVVAELACGFNVSSDFAAAHGCDAKCQDILRHANAYDHAQVGTDFDFSFYATAANFTGSAPGSLLKLEPADPGPLDVRAGTTVYRMQYTSLDLDGKTAVPSTGFVAFPYSPLSGDGSSPGACGATTAAYRTIAFAHGTIGVYPGCAPSAGPALFDYDSWQPLLARGYVVVAADYAGLGNNQTEHKYCSFPAQANDVYYSVVAARAAFGQLLSREWMSVGHSEGGGAVWKLAEGDLLDEAYLGTVALAPATRIIDMAISGLLGGGDDSDSGGGFASYAPSLAVGIQRYDSSYDLTLLGPGMRRRMAVAERAQVCATGLAGLTLDLALEDVVSLTGAAGDLPLLQRWQDETAPSSGRARAPLLVVQGLNDTSILPGTTREAVERACGAGSAVHLSLYPGVEHSPLLPASAPEWLAWIDARFAGQALSENCSTVTRVPFGNGAYMKLPPEDDMKAEYGL</sequence>
<dbReference type="PANTHER" id="PTHR34853">
    <property type="match status" value="1"/>
</dbReference>
<keyword evidence="1" id="KW-0732">Signal</keyword>
<dbReference type="OrthoDB" id="5382058at2759"/>
<feature type="chain" id="PRO_5007891753" description="Prolyl aminopeptidase (Secreted protein)" evidence="1">
    <location>
        <begin position="22"/>
        <end position="473"/>
    </location>
</feature>
<dbReference type="Gene3D" id="3.40.50.1820">
    <property type="entry name" value="alpha/beta hydrolase"/>
    <property type="match status" value="2"/>
</dbReference>
<gene>
    <name evidence="2" type="ORF">ISF_06696</name>
</gene>
<comment type="caution">
    <text evidence="2">The sequence shown here is derived from an EMBL/GenBank/DDBJ whole genome shotgun (WGS) entry which is preliminary data.</text>
</comment>
<dbReference type="EMBL" id="AZHB01000018">
    <property type="protein sequence ID" value="OAA58157.1"/>
    <property type="molecule type" value="Genomic_DNA"/>
</dbReference>
<dbReference type="STRING" id="1081104.A0A167R0D3"/>
<feature type="signal peptide" evidence="1">
    <location>
        <begin position="1"/>
        <end position="21"/>
    </location>
</feature>
<dbReference type="RefSeq" id="XP_018702340.1">
    <property type="nucleotide sequence ID" value="XM_018850300.1"/>
</dbReference>
<name>A0A167R0D3_CORFA</name>
<protein>
    <recommendedName>
        <fullName evidence="4">Prolyl aminopeptidase (Secreted protein)</fullName>
    </recommendedName>
</protein>
<dbReference type="GO" id="GO:0004806">
    <property type="term" value="F:triacylglycerol lipase activity"/>
    <property type="evidence" value="ECO:0007669"/>
    <property type="project" value="InterPro"/>
</dbReference>
<evidence type="ECO:0008006" key="4">
    <source>
        <dbReference type="Google" id="ProtNLM"/>
    </source>
</evidence>
<keyword evidence="3" id="KW-1185">Reference proteome</keyword>
<dbReference type="InterPro" id="IPR029058">
    <property type="entry name" value="AB_hydrolase_fold"/>
</dbReference>